<accession>A0A7X1E4X4</accession>
<keyword evidence="2" id="KW-1185">Reference proteome</keyword>
<name>A0A7X1E4X4_9BACT</name>
<evidence type="ECO:0000313" key="2">
    <source>
        <dbReference type="Proteomes" id="UP000525652"/>
    </source>
</evidence>
<reference evidence="1 2" key="1">
    <citation type="submission" date="2020-07" db="EMBL/GenBank/DDBJ databases">
        <authorList>
            <person name="Feng X."/>
        </authorList>
    </citation>
    <scope>NUCLEOTIDE SEQUENCE [LARGE SCALE GENOMIC DNA]</scope>
    <source>
        <strain evidence="1 2">JCM14086</strain>
    </source>
</reference>
<dbReference type="EMBL" id="JACHVA010000114">
    <property type="protein sequence ID" value="MBC2603005.1"/>
    <property type="molecule type" value="Genomic_DNA"/>
</dbReference>
<dbReference type="RefSeq" id="WP_185693652.1">
    <property type="nucleotide sequence ID" value="NZ_JACHVA010000114.1"/>
</dbReference>
<organism evidence="1 2">
    <name type="scientific">Puniceicoccus vermicola</name>
    <dbReference type="NCBI Taxonomy" id="388746"/>
    <lineage>
        <taxon>Bacteria</taxon>
        <taxon>Pseudomonadati</taxon>
        <taxon>Verrucomicrobiota</taxon>
        <taxon>Opitutia</taxon>
        <taxon>Puniceicoccales</taxon>
        <taxon>Puniceicoccaceae</taxon>
        <taxon>Puniceicoccus</taxon>
    </lineage>
</organism>
<dbReference type="Proteomes" id="UP000525652">
    <property type="component" value="Unassembled WGS sequence"/>
</dbReference>
<sequence>MHQRRTIQAIFSWGHTRLTIFSICALGGSHAFAVLPMSSGQNTASGGIIGAADNPSPVTNSLDITGSYAAGNQGDNTDGSWSANAGGTFAYRGVSLSSETTVNSFNENAEVSARGLIDYSSMDVLTFDAVETFTLTFQINGSVSVGFAGTSTSFPGANTASYAGTVIVKNPDSGPDTFNNIYGGTTIGSTSVSANGANPTDSESNIFTATINPGQGFIFFQNADIDTGQTADANGVGTSGEYGTSTGYANGGIDLLSFKIDGIDTSEIHVFSQSGENYFAPVPEPATTAFIFAMAALASCGLRQRRKE</sequence>
<evidence type="ECO:0000313" key="1">
    <source>
        <dbReference type="EMBL" id="MBC2603005.1"/>
    </source>
</evidence>
<protein>
    <submittedName>
        <fullName evidence="1">Uncharacterized protein</fullName>
    </submittedName>
</protein>
<proteinExistence type="predicted"/>
<dbReference type="AlphaFoldDB" id="A0A7X1E4X4"/>
<comment type="caution">
    <text evidence="1">The sequence shown here is derived from an EMBL/GenBank/DDBJ whole genome shotgun (WGS) entry which is preliminary data.</text>
</comment>
<gene>
    <name evidence="1" type="ORF">H5P30_14580</name>
</gene>